<reference evidence="2 3" key="1">
    <citation type="journal article" date="2019" name="Science">
        <title>Social genes are selection hotspots in kin groups of a soil microbe.</title>
        <authorList>
            <person name="Wielgoss S."/>
            <person name="Wolfensberger R."/>
            <person name="Sun L."/>
            <person name="Fiegna F."/>
            <person name="Velicer G.J."/>
        </authorList>
    </citation>
    <scope>NUCLEOTIDE SEQUENCE [LARGE SCALE GENOMIC DNA]</scope>
    <source>
        <strain evidence="2 3">MC3.5.9c15</strain>
    </source>
</reference>
<evidence type="ECO:0000259" key="1">
    <source>
        <dbReference type="Pfam" id="PF09369"/>
    </source>
</evidence>
<dbReference type="InterPro" id="IPR018973">
    <property type="entry name" value="MZB"/>
</dbReference>
<evidence type="ECO:0000313" key="3">
    <source>
        <dbReference type="Proteomes" id="UP000320179"/>
    </source>
</evidence>
<dbReference type="Proteomes" id="UP000320179">
    <property type="component" value="Chromosome"/>
</dbReference>
<dbReference type="InterPro" id="IPR047721">
    <property type="entry name" value="DrmB"/>
</dbReference>
<gene>
    <name evidence="2" type="ORF">BHS09_11215</name>
</gene>
<feature type="domain" description="MrfA-like Zn-binding" evidence="1">
    <location>
        <begin position="481"/>
        <end position="581"/>
    </location>
</feature>
<name>A0AAE6KRQ1_MYXXA</name>
<dbReference type="Pfam" id="PF09369">
    <property type="entry name" value="MZB"/>
    <property type="match status" value="1"/>
</dbReference>
<sequence length="620" mass="68595">MRRASGQGPTGPQVPQGPRIIGSVRRSHVASTFGPGAVVDFRAPASGAPLSGLVTGLEEWDRAAPNGRTGLLHFQRTYEPRLQRLLRVGGFRLPPVKEAADESWTDVLPVVRFPHWLMCPICERLAPAYEFSFDPNMPERRCASCSRDASTTYAVPVRFIVACENGHLDEFPWTRWIDCKCASPRLVLKTTGAGLAGKLVQCMNTDCSGSPRSLEGAFGKRALSTRGMWCAGKRPWLPTAPERGCTMAPQVVQRGASSVYYSAIESSLDIPPFSPNLSQVIGPYAEDVMKCSPEEWPAFIRINRLEEKSGTSKEELLRTFEEWRQWHEGKEADAPLEWAEYRQLNLSAQEPVDKGEFQTRPEPVPQELEPYIDSVVLARRLREVRALVGFNRIKPSSGPFRSDNNSRLGCISVQPPKWLPAVELRGEGIFIRFSENALEAWEGEKVRARAGWLASRRTNPHAEPADEALRTGPRFLLLHSFAHALMRQLSLTCGYSSAALRERLYVGNDPYDMCGVLIHTGSADSEGTLGGLVRQGKQAFLENTIREMLVSMAWCSSDPLCITCAVTLSSPDNLSACHACLLVPETSCQHFNLLLDRAMLVGTPEDPTVGYFNPLLAKSS</sequence>
<evidence type="ECO:0000313" key="2">
    <source>
        <dbReference type="EMBL" id="QDE67507.1"/>
    </source>
</evidence>
<dbReference type="EMBL" id="CP017174">
    <property type="protein sequence ID" value="QDE67507.1"/>
    <property type="molecule type" value="Genomic_DNA"/>
</dbReference>
<organism evidence="2 3">
    <name type="scientific">Myxococcus xanthus</name>
    <dbReference type="NCBI Taxonomy" id="34"/>
    <lineage>
        <taxon>Bacteria</taxon>
        <taxon>Pseudomonadati</taxon>
        <taxon>Myxococcota</taxon>
        <taxon>Myxococcia</taxon>
        <taxon>Myxococcales</taxon>
        <taxon>Cystobacterineae</taxon>
        <taxon>Myxococcaceae</taxon>
        <taxon>Myxococcus</taxon>
    </lineage>
</organism>
<protein>
    <recommendedName>
        <fullName evidence="1">MrfA-like Zn-binding domain-containing protein</fullName>
    </recommendedName>
</protein>
<dbReference type="NCBIfam" id="NF038324">
    <property type="entry name" value="DrmB_fam"/>
    <property type="match status" value="1"/>
</dbReference>
<proteinExistence type="predicted"/>
<dbReference type="AlphaFoldDB" id="A0AAE6KRQ1"/>
<dbReference type="RefSeq" id="WP_237080325.1">
    <property type="nucleotide sequence ID" value="NZ_CP017173.1"/>
</dbReference>
<accession>A0AAE6KRQ1</accession>